<feature type="transmembrane region" description="Helical" evidence="1">
    <location>
        <begin position="7"/>
        <end position="28"/>
    </location>
</feature>
<dbReference type="Proteomes" id="UP000507470">
    <property type="component" value="Unassembled WGS sequence"/>
</dbReference>
<keyword evidence="1" id="KW-0472">Membrane</keyword>
<organism evidence="2 3">
    <name type="scientific">Mytilus coruscus</name>
    <name type="common">Sea mussel</name>
    <dbReference type="NCBI Taxonomy" id="42192"/>
    <lineage>
        <taxon>Eukaryota</taxon>
        <taxon>Metazoa</taxon>
        <taxon>Spiralia</taxon>
        <taxon>Lophotrochozoa</taxon>
        <taxon>Mollusca</taxon>
        <taxon>Bivalvia</taxon>
        <taxon>Autobranchia</taxon>
        <taxon>Pteriomorphia</taxon>
        <taxon>Mytilida</taxon>
        <taxon>Mytiloidea</taxon>
        <taxon>Mytilidae</taxon>
        <taxon>Mytilinae</taxon>
        <taxon>Mytilus</taxon>
    </lineage>
</organism>
<sequence length="401" mass="46541">MPILTNRWIIFTIISANLYYILYTILYMDLNACSRRTNYTLRDGATINETYDSKRKDSGFNKQENCVEVSTNNGNLIKLFKEIQKAKIHVRGSKTRDAINNAMSIITDLLKNKQMNDHNLKRKTKPSKYICEEIYQLDRGFKTQKCSYSTSLDKLLTVIMILKPEEILNFQFTVKSLFNVNKHIKIIIGKLNNISMSALERNSNIFFVNYTKSDSEGTIWNLLIQNVKTEYTLIAREVTSFNIDARLERLVREIESLDVVIAGGASRDQNGIWKLGCYQTTYANYSLVYHEGYDESMHECIFCDYISGPFISKTNALKKFNFDTTMNNISVFHDFFLRISQTKLESVVCPDSMFYVQKQEQPVGSIGWTLFNNKWQLFRLTIADEVDIIVECENHKRVPSK</sequence>
<gene>
    <name evidence="2" type="ORF">MCOR_43975</name>
</gene>
<reference evidence="2 3" key="1">
    <citation type="submission" date="2020-06" db="EMBL/GenBank/DDBJ databases">
        <authorList>
            <person name="Li R."/>
            <person name="Bekaert M."/>
        </authorList>
    </citation>
    <scope>NUCLEOTIDE SEQUENCE [LARGE SCALE GENOMIC DNA]</scope>
    <source>
        <strain evidence="3">wild</strain>
    </source>
</reference>
<dbReference type="PANTHER" id="PTHR13627:SF34">
    <property type="entry name" value="RIBITOL-5-PHOSPHATE TRANSFERASE"/>
    <property type="match status" value="1"/>
</dbReference>
<keyword evidence="3" id="KW-1185">Reference proteome</keyword>
<evidence type="ECO:0000256" key="1">
    <source>
        <dbReference type="SAM" id="Phobius"/>
    </source>
</evidence>
<proteinExistence type="predicted"/>
<dbReference type="EMBL" id="CACVKT020007808">
    <property type="protein sequence ID" value="CAC5410817.1"/>
    <property type="molecule type" value="Genomic_DNA"/>
</dbReference>
<dbReference type="AlphaFoldDB" id="A0A6J8DSW4"/>
<dbReference type="PANTHER" id="PTHR13627">
    <property type="entry name" value="FUKUTIN RELATED PROTEIN"/>
    <property type="match status" value="1"/>
</dbReference>
<name>A0A6J8DSW4_MYTCO</name>
<evidence type="ECO:0000313" key="3">
    <source>
        <dbReference type="Proteomes" id="UP000507470"/>
    </source>
</evidence>
<dbReference type="OrthoDB" id="6358690at2759"/>
<protein>
    <submittedName>
        <fullName evidence="2">Uncharacterized protein</fullName>
    </submittedName>
</protein>
<keyword evidence="1" id="KW-0812">Transmembrane</keyword>
<accession>A0A6J8DSW4</accession>
<dbReference type="InterPro" id="IPR052613">
    <property type="entry name" value="LicD_transferase"/>
</dbReference>
<keyword evidence="1" id="KW-1133">Transmembrane helix</keyword>
<evidence type="ECO:0000313" key="2">
    <source>
        <dbReference type="EMBL" id="CAC5410817.1"/>
    </source>
</evidence>